<name>I0FF37_BORCA</name>
<accession>I0FF37</accession>
<gene>
    <name evidence="1" type="ordered locus">Q7M_1337</name>
</gene>
<dbReference type="Proteomes" id="UP000005212">
    <property type="component" value="Plasmid unnamed26"/>
</dbReference>
<dbReference type="PATRIC" id="fig|1155096.3.peg.1330"/>
<proteinExistence type="predicted"/>
<evidence type="ECO:0000313" key="2">
    <source>
        <dbReference type="Proteomes" id="UP000005212"/>
    </source>
</evidence>
<geneLocation type="plasmid" evidence="2">
    <name>unnamed26</name>
</geneLocation>
<evidence type="ECO:0000313" key="1">
    <source>
        <dbReference type="EMBL" id="AFI32093.1"/>
    </source>
</evidence>
<dbReference type="HOGENOM" id="CLU_3340857_0_0_12"/>
<reference evidence="2" key="2">
    <citation type="submission" date="2012-03" db="EMBL/GenBank/DDBJ databases">
        <title>Complete genome sequence of Borrelia crocidurae.</title>
        <authorList>
            <person name="Elbir H."/>
            <person name="Gimenez G."/>
            <person name="Robert C."/>
            <person name="Raoult D."/>
            <person name="Drancourt M."/>
        </authorList>
    </citation>
    <scope>NUCLEOTIDE SEQUENCE [LARGE SCALE GENOMIC DNA]</scope>
    <source>
        <strain evidence="2">Achema</strain>
        <plasmid evidence="2">unnamed26</plasmid>
    </source>
</reference>
<reference evidence="1 2" key="1">
    <citation type="journal article" date="2012" name="J. Bacteriol.">
        <title>Complete Genome Sequence of Borrelia crocidurae.</title>
        <authorList>
            <person name="Elbir H."/>
            <person name="Gimenez G."/>
            <person name="Robert C."/>
            <person name="Bergstrom S."/>
            <person name="Cutler S."/>
            <person name="Raoult D."/>
            <person name="Drancourt M."/>
        </authorList>
    </citation>
    <scope>NUCLEOTIDE SEQUENCE [LARGE SCALE GENOMIC DNA]</scope>
    <source>
        <strain evidence="1 2">Achema</strain>
        <plasmid evidence="2">unnamed26</plasmid>
    </source>
</reference>
<keyword evidence="1" id="KW-0614">Plasmid</keyword>
<dbReference type="KEGG" id="bcw:Q7M_1337"/>
<dbReference type="AlphaFoldDB" id="I0FF37"/>
<protein>
    <submittedName>
        <fullName evidence="1">Uncharacterized protein</fullName>
    </submittedName>
</protein>
<sequence>MVSAVDTKLASLEQKAISRFAGMKAQIIAVKNKSTAF</sequence>
<organism evidence="1 2">
    <name type="scientific">Borrelia crocidurae (strain Achema)</name>
    <dbReference type="NCBI Taxonomy" id="1155096"/>
    <lineage>
        <taxon>Bacteria</taxon>
        <taxon>Pseudomonadati</taxon>
        <taxon>Spirochaetota</taxon>
        <taxon>Spirochaetia</taxon>
        <taxon>Spirochaetales</taxon>
        <taxon>Borreliaceae</taxon>
        <taxon>Borrelia</taxon>
    </lineage>
</organism>
<dbReference type="EMBL" id="CP003452">
    <property type="protein sequence ID" value="AFI32093.1"/>
    <property type="molecule type" value="Genomic_DNA"/>
</dbReference>